<organism evidence="2">
    <name type="scientific">Grus nigricollis-associatied genomovirus</name>
    <dbReference type="NCBI Taxonomy" id="3077354"/>
    <lineage>
        <taxon>Viruses</taxon>
        <taxon>Monodnaviria</taxon>
        <taxon>Shotokuvirae</taxon>
        <taxon>Cressdnaviricota</taxon>
        <taxon>Repensiviricetes</taxon>
        <taxon>Geplafuvirales</taxon>
        <taxon>Genomoviridae</taxon>
    </lineage>
</organism>
<reference evidence="2" key="1">
    <citation type="journal article" date="2023" name="Viruses">
        <title>Identification of Multiple Novel Viruses in Fecal Samples of Black-Necked Cranes Using Viral Metagenomic Methods.</title>
        <authorList>
            <person name="Zhao Q."/>
            <person name="Zhao R."/>
            <person name="Sun Y."/>
            <person name="Ji L."/>
            <person name="Xi Y."/>
            <person name="Wang X."/>
            <person name="Shen Q."/>
            <person name="Ji L."/>
            <person name="Wang Y."/>
            <person name="You Z."/>
            <person name="Yang S."/>
            <person name="Zhang W."/>
        </authorList>
    </citation>
    <scope>NUCLEOTIDE SEQUENCE</scope>
    <source>
        <strain evidence="2">Gmkv-c5</strain>
    </source>
</reference>
<reference evidence="2" key="2">
    <citation type="submission" date="2023-08" db="EMBL/GenBank/DDBJ databases">
        <authorList>
            <person name="Yang S."/>
            <person name="Zhao Q."/>
            <person name="Wang Y."/>
            <person name="Zhang W."/>
        </authorList>
    </citation>
    <scope>NUCLEOTIDE SEQUENCE</scope>
    <source>
        <strain evidence="2">Gmkv-c5</strain>
    </source>
</reference>
<feature type="region of interest" description="Disordered" evidence="1">
    <location>
        <begin position="1"/>
        <end position="24"/>
    </location>
</feature>
<evidence type="ECO:0000313" key="2">
    <source>
        <dbReference type="EMBL" id="WPD49014.1"/>
    </source>
</evidence>
<accession>A0AAF0YY75</accession>
<protein>
    <submittedName>
        <fullName evidence="2">Capsid protein</fullName>
    </submittedName>
</protein>
<evidence type="ECO:0000256" key="1">
    <source>
        <dbReference type="SAM" id="MobiDB-lite"/>
    </source>
</evidence>
<sequence length="285" mass="33701">MPRYAKKTTRRRRVTRRKTTTKRKYVKKSKAMTAKRVKAIAATKKKDHYLTGERLPNQEWPDGRGLQYINMTLNAHTYMILHSPSYIPFRDEPTPYGRNAHRIHHTSYAEKMELDVGFDCSVEHRRIVFSNNYEDRRAVCAIPGPNSSQFETLRNCTQVELDDFQDIFQGTRNRDWYHYTRAPLDRKKVTVHYDKLFTHTPKNPLGQVFNRKFYHKINKWLDFPDVEHGNDQISEGNWPGIKSPKIFIMDMFKSARDTTKPDVSPRGEQYMSLSFDATNYWTEPS</sequence>
<dbReference type="EMBL" id="OR532949">
    <property type="protein sequence ID" value="WPD49014.1"/>
    <property type="molecule type" value="Genomic_DNA"/>
</dbReference>
<name>A0AAF0YY75_9VIRU</name>
<proteinExistence type="predicted"/>